<dbReference type="Proteomes" id="UP000662904">
    <property type="component" value="Chromosome"/>
</dbReference>
<dbReference type="PANTHER" id="PTHR45663">
    <property type="entry name" value="GEO12009P1"/>
    <property type="match status" value="1"/>
</dbReference>
<evidence type="ECO:0000256" key="3">
    <source>
        <dbReference type="ARBA" id="ARBA00022448"/>
    </source>
</evidence>
<proteinExistence type="inferred from homology"/>
<keyword evidence="6 10" id="KW-0676">Redox-active center</keyword>
<comment type="similarity">
    <text evidence="1 8">Belongs to the thioredoxin family.</text>
</comment>
<evidence type="ECO:0000313" key="12">
    <source>
        <dbReference type="EMBL" id="QSQ09487.1"/>
    </source>
</evidence>
<evidence type="ECO:0000256" key="4">
    <source>
        <dbReference type="ARBA" id="ARBA00022982"/>
    </source>
</evidence>
<feature type="active site" description="Nucleophile" evidence="9">
    <location>
        <position position="30"/>
    </location>
</feature>
<feature type="active site" description="Nucleophile" evidence="9">
    <location>
        <position position="33"/>
    </location>
</feature>
<dbReference type="PRINTS" id="PR00421">
    <property type="entry name" value="THIOREDOXIN"/>
</dbReference>
<accession>A0A8A0RQ07</accession>
<dbReference type="SUPFAM" id="SSF52833">
    <property type="entry name" value="Thioredoxin-like"/>
    <property type="match status" value="1"/>
</dbReference>
<evidence type="ECO:0000256" key="9">
    <source>
        <dbReference type="PIRSR" id="PIRSR000077-1"/>
    </source>
</evidence>
<dbReference type="EMBL" id="CP059066">
    <property type="protein sequence ID" value="QSQ09487.1"/>
    <property type="molecule type" value="Genomic_DNA"/>
</dbReference>
<sequence>MVVKLTDSNFQQEVIDEKGVVLVDFWAAWCGPCRMISPIIEQLAEEYQGQVKVAKLNVDENQHTASRYGIMSIPTLMIFKDGQVVDKIVGVQPKQVISDQLEQWLAQ</sequence>
<reference evidence="12" key="1">
    <citation type="submission" date="2020-07" db="EMBL/GenBank/DDBJ databases">
        <title>Koleobacter methoxysyntrophicus gen. nov., sp. nov., a novel anaerobic bacterium isolated from deep subsurface oil field and proposal of Koleobacterales ord. nov. in the phylum Firmicutes.</title>
        <authorList>
            <person name="Sakamoto S."/>
            <person name="Tamaki H."/>
        </authorList>
    </citation>
    <scope>NUCLEOTIDE SEQUENCE</scope>
    <source>
        <strain evidence="12">NRmbB1</strain>
    </source>
</reference>
<keyword evidence="4" id="KW-0249">Electron transport</keyword>
<protein>
    <recommendedName>
        <fullName evidence="2 7">Thioredoxin</fullName>
    </recommendedName>
</protein>
<feature type="site" description="Deprotonates C-terminal active site Cys" evidence="9">
    <location>
        <position position="24"/>
    </location>
</feature>
<organism evidence="12 13">
    <name type="scientific">Koleobacter methoxysyntrophicus</name>
    <dbReference type="NCBI Taxonomy" id="2751313"/>
    <lineage>
        <taxon>Bacteria</taxon>
        <taxon>Bacillati</taxon>
        <taxon>Bacillota</taxon>
        <taxon>Clostridia</taxon>
        <taxon>Koleobacterales</taxon>
        <taxon>Koleobacteraceae</taxon>
        <taxon>Koleobacter</taxon>
    </lineage>
</organism>
<dbReference type="PROSITE" id="PS00194">
    <property type="entry name" value="THIOREDOXIN_1"/>
    <property type="match status" value="1"/>
</dbReference>
<dbReference type="CDD" id="cd02947">
    <property type="entry name" value="TRX_family"/>
    <property type="match status" value="1"/>
</dbReference>
<feature type="site" description="Contributes to redox potential value" evidence="9">
    <location>
        <position position="31"/>
    </location>
</feature>
<evidence type="ECO:0000313" key="13">
    <source>
        <dbReference type="Proteomes" id="UP000662904"/>
    </source>
</evidence>
<dbReference type="KEGG" id="kme:H0A61_01858"/>
<feature type="site" description="Contributes to redox potential value" evidence="9">
    <location>
        <position position="32"/>
    </location>
</feature>
<gene>
    <name evidence="12" type="primary">trxA_2</name>
    <name evidence="12" type="ORF">H0A61_01858</name>
</gene>
<evidence type="ECO:0000256" key="5">
    <source>
        <dbReference type="ARBA" id="ARBA00023157"/>
    </source>
</evidence>
<dbReference type="GO" id="GO:0015035">
    <property type="term" value="F:protein-disulfide reductase activity"/>
    <property type="evidence" value="ECO:0007669"/>
    <property type="project" value="UniProtKB-UniRule"/>
</dbReference>
<dbReference type="PANTHER" id="PTHR45663:SF11">
    <property type="entry name" value="GEO12009P1"/>
    <property type="match status" value="1"/>
</dbReference>
<evidence type="ECO:0000256" key="1">
    <source>
        <dbReference type="ARBA" id="ARBA00008987"/>
    </source>
</evidence>
<dbReference type="InterPro" id="IPR017937">
    <property type="entry name" value="Thioredoxin_CS"/>
</dbReference>
<dbReference type="PIRSF" id="PIRSF000077">
    <property type="entry name" value="Thioredoxin"/>
    <property type="match status" value="1"/>
</dbReference>
<dbReference type="AlphaFoldDB" id="A0A8A0RQ07"/>
<dbReference type="Pfam" id="PF00085">
    <property type="entry name" value="Thioredoxin"/>
    <property type="match status" value="1"/>
</dbReference>
<dbReference type="InterPro" id="IPR013766">
    <property type="entry name" value="Thioredoxin_domain"/>
</dbReference>
<evidence type="ECO:0000256" key="7">
    <source>
        <dbReference type="NCBIfam" id="TIGR01068"/>
    </source>
</evidence>
<dbReference type="PROSITE" id="PS51352">
    <property type="entry name" value="THIOREDOXIN_2"/>
    <property type="match status" value="1"/>
</dbReference>
<dbReference type="InterPro" id="IPR005746">
    <property type="entry name" value="Thioredoxin"/>
</dbReference>
<evidence type="ECO:0000256" key="6">
    <source>
        <dbReference type="ARBA" id="ARBA00023284"/>
    </source>
</evidence>
<evidence type="ECO:0000256" key="8">
    <source>
        <dbReference type="PIRNR" id="PIRNR000077"/>
    </source>
</evidence>
<dbReference type="GO" id="GO:0005829">
    <property type="term" value="C:cytosol"/>
    <property type="evidence" value="ECO:0007669"/>
    <property type="project" value="TreeGrafter"/>
</dbReference>
<name>A0A8A0RQ07_9FIRM</name>
<dbReference type="FunFam" id="3.40.30.10:FF:000001">
    <property type="entry name" value="Thioredoxin"/>
    <property type="match status" value="1"/>
</dbReference>
<evidence type="ECO:0000256" key="10">
    <source>
        <dbReference type="PIRSR" id="PIRSR000077-4"/>
    </source>
</evidence>
<feature type="disulfide bond" description="Redox-active" evidence="10">
    <location>
        <begin position="30"/>
        <end position="33"/>
    </location>
</feature>
<keyword evidence="5 10" id="KW-1015">Disulfide bond</keyword>
<dbReference type="Gene3D" id="3.40.30.10">
    <property type="entry name" value="Glutaredoxin"/>
    <property type="match status" value="1"/>
</dbReference>
<dbReference type="RefSeq" id="WP_206706843.1">
    <property type="nucleotide sequence ID" value="NZ_CP059066.1"/>
</dbReference>
<evidence type="ECO:0000259" key="11">
    <source>
        <dbReference type="PROSITE" id="PS51352"/>
    </source>
</evidence>
<dbReference type="NCBIfam" id="TIGR01068">
    <property type="entry name" value="thioredoxin"/>
    <property type="match status" value="1"/>
</dbReference>
<evidence type="ECO:0000256" key="2">
    <source>
        <dbReference type="ARBA" id="ARBA00020570"/>
    </source>
</evidence>
<keyword evidence="13" id="KW-1185">Reference proteome</keyword>
<dbReference type="GO" id="GO:0045454">
    <property type="term" value="P:cell redox homeostasis"/>
    <property type="evidence" value="ECO:0007669"/>
    <property type="project" value="TreeGrafter"/>
</dbReference>
<feature type="domain" description="Thioredoxin" evidence="11">
    <location>
        <begin position="1"/>
        <end position="107"/>
    </location>
</feature>
<dbReference type="InterPro" id="IPR036249">
    <property type="entry name" value="Thioredoxin-like_sf"/>
</dbReference>
<keyword evidence="3" id="KW-0813">Transport</keyword>